<organism evidence="6 7">
    <name type="scientific">Devosia neptuniae</name>
    <dbReference type="NCBI Taxonomy" id="191302"/>
    <lineage>
        <taxon>Bacteria</taxon>
        <taxon>Pseudomonadati</taxon>
        <taxon>Pseudomonadota</taxon>
        <taxon>Alphaproteobacteria</taxon>
        <taxon>Hyphomicrobiales</taxon>
        <taxon>Devosiaceae</taxon>
        <taxon>Devosia</taxon>
    </lineage>
</organism>
<evidence type="ECO:0000313" key="7">
    <source>
        <dbReference type="Proteomes" id="UP001061862"/>
    </source>
</evidence>
<dbReference type="CDD" id="cd09019">
    <property type="entry name" value="galactose_mutarotase_like"/>
    <property type="match status" value="1"/>
</dbReference>
<accession>A0ABY6C7E6</accession>
<dbReference type="PIRSF" id="PIRSF005096">
    <property type="entry name" value="GALM"/>
    <property type="match status" value="1"/>
</dbReference>
<dbReference type="InterPro" id="IPR015443">
    <property type="entry name" value="Aldose_1-epimerase"/>
</dbReference>
<proteinExistence type="inferred from homology"/>
<dbReference type="InterPro" id="IPR047215">
    <property type="entry name" value="Galactose_mutarotase-like"/>
</dbReference>
<evidence type="ECO:0000256" key="3">
    <source>
        <dbReference type="ARBA" id="ARBA00023235"/>
    </source>
</evidence>
<keyword evidence="7" id="KW-1185">Reference proteome</keyword>
<keyword evidence="4 5" id="KW-0119">Carbohydrate metabolism</keyword>
<name>A0ABY6C7E6_9HYPH</name>
<keyword evidence="6" id="KW-0614">Plasmid</keyword>
<comment type="similarity">
    <text evidence="2 5">Belongs to the aldose epimerase family.</text>
</comment>
<dbReference type="EMBL" id="CP104964">
    <property type="protein sequence ID" value="UXN68163.1"/>
    <property type="molecule type" value="Genomic_DNA"/>
</dbReference>
<dbReference type="InterPro" id="IPR008183">
    <property type="entry name" value="Aldose_1/G6P_1-epimerase"/>
</dbReference>
<evidence type="ECO:0000256" key="1">
    <source>
        <dbReference type="ARBA" id="ARBA00005028"/>
    </source>
</evidence>
<evidence type="ECO:0000313" key="6">
    <source>
        <dbReference type="EMBL" id="UXN68163.1"/>
    </source>
</evidence>
<keyword evidence="3 5" id="KW-0413">Isomerase</keyword>
<dbReference type="InterPro" id="IPR011013">
    <property type="entry name" value="Gal_mutarotase_sf_dom"/>
</dbReference>
<evidence type="ECO:0000256" key="2">
    <source>
        <dbReference type="ARBA" id="ARBA00006206"/>
    </source>
</evidence>
<evidence type="ECO:0000256" key="4">
    <source>
        <dbReference type="ARBA" id="ARBA00023277"/>
    </source>
</evidence>
<dbReference type="Pfam" id="PF01263">
    <property type="entry name" value="Aldose_epim"/>
    <property type="match status" value="1"/>
</dbReference>
<dbReference type="Proteomes" id="UP001061862">
    <property type="component" value="Plasmid p_unnamed1"/>
</dbReference>
<dbReference type="NCBIfam" id="NF008277">
    <property type="entry name" value="PRK11055.1"/>
    <property type="match status" value="1"/>
</dbReference>
<sequence>MSANTIQQITLGSIDGQPVEAYRLSAGQTSIEVMTFGAILTRLTRPDRNGQVDDIVLGYDDPADYVTKPGNAGAICGRHSNRLAQGRFSLDGQDFQLPRNNGEHHLHGGLPGFGKRFWTAHPDETSNSVQFRLHSPDGDQGYPGALDASVHYGLRPDGTLEIHMQATSDRPTICNLVYHGYWNLAGHGSGSVEQQMLRIVADTYTPVTPDKIPTGEIASVTDTPFDFTTAKPIGRDIAAAWPSGGYDHNLCHSNFDGNMHLSAEAFDPVSGRAMQLRSNQPGVQLYTANHFADAPTQGKNGALYQRYAGFALETQNFPNAPNEACFPSSVLRPGQIYDHRMEISFSTITP</sequence>
<evidence type="ECO:0000256" key="5">
    <source>
        <dbReference type="PIRNR" id="PIRNR005096"/>
    </source>
</evidence>
<dbReference type="RefSeq" id="WP_262165861.1">
    <property type="nucleotide sequence ID" value="NZ_CP104964.1"/>
</dbReference>
<geneLocation type="plasmid" evidence="6 7">
    <name>p_unnamed1</name>
</geneLocation>
<protein>
    <recommendedName>
        <fullName evidence="5">Aldose 1-epimerase</fullName>
        <ecNumber evidence="5">5.1.3.3</ecNumber>
    </recommendedName>
</protein>
<dbReference type="EC" id="5.1.3.3" evidence="5"/>
<gene>
    <name evidence="6" type="ORF">N8A98_01230</name>
</gene>
<dbReference type="Gene3D" id="2.70.98.10">
    <property type="match status" value="1"/>
</dbReference>
<reference evidence="6 7" key="1">
    <citation type="submission" date="2022-09" db="EMBL/GenBank/DDBJ databases">
        <title>Interaction between co-microsymbionts with complementary sets of symbiotic genes in legume-rhizobium systems.</title>
        <authorList>
            <person name="Safronova V."/>
            <person name="Sazanova A."/>
            <person name="Afonin A."/>
            <person name="Chirak E."/>
        </authorList>
    </citation>
    <scope>NUCLEOTIDE SEQUENCE [LARGE SCALE GENOMIC DNA]</scope>
    <source>
        <strain evidence="6 7">A18/4-1</strain>
        <plasmid evidence="6 7">p_unnamed1</plasmid>
    </source>
</reference>
<dbReference type="PANTHER" id="PTHR10091:SF0">
    <property type="entry name" value="GALACTOSE MUTAROTASE"/>
    <property type="match status" value="1"/>
</dbReference>
<dbReference type="InterPro" id="IPR014718">
    <property type="entry name" value="GH-type_carb-bd"/>
</dbReference>
<comment type="pathway">
    <text evidence="1 5">Carbohydrate metabolism; hexose metabolism.</text>
</comment>
<dbReference type="SUPFAM" id="SSF74650">
    <property type="entry name" value="Galactose mutarotase-like"/>
    <property type="match status" value="1"/>
</dbReference>
<comment type="catalytic activity">
    <reaction evidence="5">
        <text>alpha-D-glucose = beta-D-glucose</text>
        <dbReference type="Rhea" id="RHEA:10264"/>
        <dbReference type="ChEBI" id="CHEBI:15903"/>
        <dbReference type="ChEBI" id="CHEBI:17925"/>
        <dbReference type="EC" id="5.1.3.3"/>
    </reaction>
</comment>
<dbReference type="PANTHER" id="PTHR10091">
    <property type="entry name" value="ALDOSE-1-EPIMERASE"/>
    <property type="match status" value="1"/>
</dbReference>